<dbReference type="PROSITE" id="PS00201">
    <property type="entry name" value="FLAVODOXIN"/>
    <property type="match status" value="1"/>
</dbReference>
<keyword evidence="3" id="KW-1185">Reference proteome</keyword>
<organism evidence="2 3">
    <name type="scientific">Marinisporobacter balticus</name>
    <dbReference type="NCBI Taxonomy" id="2018667"/>
    <lineage>
        <taxon>Bacteria</taxon>
        <taxon>Bacillati</taxon>
        <taxon>Bacillota</taxon>
        <taxon>Clostridia</taxon>
        <taxon>Peptostreptococcales</taxon>
        <taxon>Thermotaleaceae</taxon>
        <taxon>Marinisporobacter</taxon>
    </lineage>
</organism>
<dbReference type="Pfam" id="PF12682">
    <property type="entry name" value="Flavodoxin_4"/>
    <property type="match status" value="1"/>
</dbReference>
<proteinExistence type="predicted"/>
<dbReference type="EMBL" id="SLWV01000028">
    <property type="protein sequence ID" value="TCO70044.1"/>
    <property type="molecule type" value="Genomic_DNA"/>
</dbReference>
<evidence type="ECO:0000259" key="1">
    <source>
        <dbReference type="PROSITE" id="PS50902"/>
    </source>
</evidence>
<dbReference type="GO" id="GO:0009055">
    <property type="term" value="F:electron transfer activity"/>
    <property type="evidence" value="ECO:0007669"/>
    <property type="project" value="InterPro"/>
</dbReference>
<dbReference type="GO" id="GO:0016651">
    <property type="term" value="F:oxidoreductase activity, acting on NAD(P)H"/>
    <property type="evidence" value="ECO:0007669"/>
    <property type="project" value="UniProtKB-ARBA"/>
</dbReference>
<dbReference type="PANTHER" id="PTHR39201:SF1">
    <property type="entry name" value="FLAVODOXIN-LIKE DOMAIN-CONTAINING PROTEIN"/>
    <property type="match status" value="1"/>
</dbReference>
<reference evidence="2 3" key="1">
    <citation type="submission" date="2019-03" db="EMBL/GenBank/DDBJ databases">
        <title>Genomic Encyclopedia of Type Strains, Phase IV (KMG-IV): sequencing the most valuable type-strain genomes for metagenomic binning, comparative biology and taxonomic classification.</title>
        <authorList>
            <person name="Goeker M."/>
        </authorList>
    </citation>
    <scope>NUCLEOTIDE SEQUENCE [LARGE SCALE GENOMIC DNA]</scope>
    <source>
        <strain evidence="2 3">DSM 102940</strain>
    </source>
</reference>
<dbReference type="PROSITE" id="PS50902">
    <property type="entry name" value="FLAVODOXIN_LIKE"/>
    <property type="match status" value="1"/>
</dbReference>
<accession>A0A4R2KB73</accession>
<gene>
    <name evidence="2" type="ORF">EV214_12840</name>
</gene>
<sequence>MIMKGVYTMKSLVIYYSLEGNTRFVAETIANEMGADLLVLKPKEDIPSKGFMRYLKGGKQVVLKKKPELLPLDKDPAAYDVIYIGSPVWAGSFAASVNAFFSAISLKNKRIALFCCHRGGLGSIFKNFSKNLEGNEIIGELECKEPVKTEENIKRIKAWIDTLNTRG</sequence>
<dbReference type="InterPro" id="IPR029039">
    <property type="entry name" value="Flavoprotein-like_sf"/>
</dbReference>
<dbReference type="Gene3D" id="3.40.50.360">
    <property type="match status" value="1"/>
</dbReference>
<evidence type="ECO:0000313" key="2">
    <source>
        <dbReference type="EMBL" id="TCO70044.1"/>
    </source>
</evidence>
<name>A0A4R2KB73_9FIRM</name>
<dbReference type="AlphaFoldDB" id="A0A4R2KB73"/>
<dbReference type="InterPro" id="IPR008254">
    <property type="entry name" value="Flavodoxin/NO_synth"/>
</dbReference>
<comment type="caution">
    <text evidence="2">The sequence shown here is derived from an EMBL/GenBank/DDBJ whole genome shotgun (WGS) entry which is preliminary data.</text>
</comment>
<dbReference type="InterPro" id="IPR001226">
    <property type="entry name" value="Flavodoxin_CS"/>
</dbReference>
<evidence type="ECO:0000313" key="3">
    <source>
        <dbReference type="Proteomes" id="UP000294919"/>
    </source>
</evidence>
<dbReference type="PANTHER" id="PTHR39201">
    <property type="entry name" value="EXPORTED PROTEIN-RELATED"/>
    <property type="match status" value="1"/>
</dbReference>
<protein>
    <submittedName>
        <fullName evidence="2">Flavodoxin</fullName>
    </submittedName>
</protein>
<dbReference type="SUPFAM" id="SSF52218">
    <property type="entry name" value="Flavoproteins"/>
    <property type="match status" value="1"/>
</dbReference>
<dbReference type="GO" id="GO:0010181">
    <property type="term" value="F:FMN binding"/>
    <property type="evidence" value="ECO:0007669"/>
    <property type="project" value="InterPro"/>
</dbReference>
<dbReference type="Proteomes" id="UP000294919">
    <property type="component" value="Unassembled WGS sequence"/>
</dbReference>
<feature type="domain" description="Flavodoxin-like" evidence="1">
    <location>
        <begin position="11"/>
        <end position="164"/>
    </location>
</feature>